<dbReference type="EMBL" id="AODD01000036">
    <property type="protein sequence ID" value="EUJ18229.1"/>
    <property type="molecule type" value="Genomic_DNA"/>
</dbReference>
<evidence type="ECO:0000313" key="2">
    <source>
        <dbReference type="Proteomes" id="UP000019253"/>
    </source>
</evidence>
<protein>
    <submittedName>
        <fullName evidence="1">Uncharacterized protein</fullName>
    </submittedName>
</protein>
<proteinExistence type="predicted"/>
<dbReference type="Proteomes" id="UP000019253">
    <property type="component" value="Unassembled WGS sequence"/>
</dbReference>
<organism evidence="1 2">
    <name type="scientific">Listeria grandensis FSL F6-0971</name>
    <dbReference type="NCBI Taxonomy" id="1265819"/>
    <lineage>
        <taxon>Bacteria</taxon>
        <taxon>Bacillati</taxon>
        <taxon>Bacillota</taxon>
        <taxon>Bacilli</taxon>
        <taxon>Bacillales</taxon>
        <taxon>Listeriaceae</taxon>
        <taxon>Listeria</taxon>
    </lineage>
</organism>
<dbReference type="Pfam" id="PF20585">
    <property type="entry name" value="Pectate_lyase_5"/>
    <property type="match status" value="1"/>
</dbReference>
<sequence>MIKNEWSKINKKQMKWGVLNLKIEKIVAGLLVASLAVTPLTGVLETKAAETKAIEVYNQEITVYSFAQLENILKNGYGNILIKLAANITLEKGTKVNANITSVTIDGQGNTLTEAVASSASGTILINNKNTSQFTLKNMDIIGKNYYGPVVVDNSIRGANLYYENINYKGPQLIHNLSGYAHLSGNNKVTITQEIKNGNVAQEFAQATGVNISGKLVLDHGSLYDSVFWFGSANYAPSFLNILDDADVSVTVRNKDMFYVNDSASKPFSLRVGKNAKFNVVTYGNLFRSASMGAESISFEEGSDTQMTRINIQARELINLKNGSKPGALTVAKDASLTLGNVAGTVITGAKNSSVQLNNPRNVTLQGEAGNLLKYAGSLTFNTQKVEAG</sequence>
<dbReference type="PATRIC" id="fig|1265819.5.peg.3156"/>
<evidence type="ECO:0000313" key="1">
    <source>
        <dbReference type="EMBL" id="EUJ18229.1"/>
    </source>
</evidence>
<dbReference type="InterPro" id="IPR046776">
    <property type="entry name" value="Pectate_lyase_5"/>
</dbReference>
<dbReference type="STRING" id="1265819.PGRAN_15847"/>
<comment type="caution">
    <text evidence="1">The sequence shown here is derived from an EMBL/GenBank/DDBJ whole genome shotgun (WGS) entry which is preliminary data.</text>
</comment>
<reference evidence="1 2" key="1">
    <citation type="journal article" date="2014" name="Int. J. Syst. Evol. Microbiol.">
        <title>Listeria floridensis sp. nov., Listeria aquatica sp. nov., Listeria cornellensis sp. nov., Listeria riparia sp. nov. and Listeria grandensis sp. nov., from agricultural and natural environments.</title>
        <authorList>
            <person name="den Bakker H.C."/>
            <person name="Warchocki S."/>
            <person name="Wright E.M."/>
            <person name="Allred A.F."/>
            <person name="Ahlstrom C."/>
            <person name="Manuel C.S."/>
            <person name="Stasiewicz M.J."/>
            <person name="Burrell A."/>
            <person name="Roof S."/>
            <person name="Strawn L."/>
            <person name="Fortes E.D."/>
            <person name="Nightingale K.K."/>
            <person name="Kephart D."/>
            <person name="Wiedmann M."/>
        </authorList>
    </citation>
    <scope>NUCLEOTIDE SEQUENCE [LARGE SCALE GENOMIC DNA]</scope>
    <source>
        <strain evidence="2">FSL F6-971</strain>
    </source>
</reference>
<accession>W7ASX2</accession>
<dbReference type="AlphaFoldDB" id="W7ASX2"/>
<gene>
    <name evidence="1" type="ORF">PGRAN_15847</name>
</gene>
<keyword evidence="2" id="KW-1185">Reference proteome</keyword>
<name>W7ASX2_9LIST</name>